<reference evidence="5" key="1">
    <citation type="submission" date="2023-07" db="EMBL/GenBank/DDBJ databases">
        <title>30 novel species of actinomycetes from the DSMZ collection.</title>
        <authorList>
            <person name="Nouioui I."/>
        </authorList>
    </citation>
    <scope>NUCLEOTIDE SEQUENCE [LARGE SCALE GENOMIC DNA]</scope>
    <source>
        <strain evidence="5">DSM 41886</strain>
    </source>
</reference>
<keyword evidence="1 4" id="KW-0328">Glycosyltransferase</keyword>
<dbReference type="PANTHER" id="PTHR45947">
    <property type="entry name" value="SULFOQUINOVOSYL TRANSFERASE SQD2"/>
    <property type="match status" value="1"/>
</dbReference>
<organism evidence="4 5">
    <name type="scientific">Streptomyces johnsoniae</name>
    <dbReference type="NCBI Taxonomy" id="3075532"/>
    <lineage>
        <taxon>Bacteria</taxon>
        <taxon>Bacillati</taxon>
        <taxon>Actinomycetota</taxon>
        <taxon>Actinomycetes</taxon>
        <taxon>Kitasatosporales</taxon>
        <taxon>Streptomycetaceae</taxon>
        <taxon>Streptomyces</taxon>
    </lineage>
</organism>
<evidence type="ECO:0000313" key="4">
    <source>
        <dbReference type="EMBL" id="MDT0441368.1"/>
    </source>
</evidence>
<name>A0ABU2RX87_9ACTN</name>
<evidence type="ECO:0000256" key="1">
    <source>
        <dbReference type="ARBA" id="ARBA00022676"/>
    </source>
</evidence>
<dbReference type="Pfam" id="PF13439">
    <property type="entry name" value="Glyco_transf_4"/>
    <property type="match status" value="1"/>
</dbReference>
<keyword evidence="2 4" id="KW-0808">Transferase</keyword>
<gene>
    <name evidence="4" type="ORF">RM779_01965</name>
</gene>
<dbReference type="Gene3D" id="3.40.50.2000">
    <property type="entry name" value="Glycogen Phosphorylase B"/>
    <property type="match status" value="2"/>
</dbReference>
<comment type="caution">
    <text evidence="4">The sequence shown here is derived from an EMBL/GenBank/DDBJ whole genome shotgun (WGS) entry which is preliminary data.</text>
</comment>
<evidence type="ECO:0000259" key="3">
    <source>
        <dbReference type="Pfam" id="PF13439"/>
    </source>
</evidence>
<dbReference type="EMBL" id="JAVREV010000001">
    <property type="protein sequence ID" value="MDT0441368.1"/>
    <property type="molecule type" value="Genomic_DNA"/>
</dbReference>
<feature type="domain" description="Glycosyltransferase subfamily 4-like N-terminal" evidence="3">
    <location>
        <begin position="17"/>
        <end position="167"/>
    </location>
</feature>
<dbReference type="SUPFAM" id="SSF53756">
    <property type="entry name" value="UDP-Glycosyltransferase/glycogen phosphorylase"/>
    <property type="match status" value="1"/>
</dbReference>
<dbReference type="GO" id="GO:0016757">
    <property type="term" value="F:glycosyltransferase activity"/>
    <property type="evidence" value="ECO:0007669"/>
    <property type="project" value="UniProtKB-KW"/>
</dbReference>
<dbReference type="Pfam" id="PF13692">
    <property type="entry name" value="Glyco_trans_1_4"/>
    <property type="match status" value="1"/>
</dbReference>
<evidence type="ECO:0000256" key="2">
    <source>
        <dbReference type="ARBA" id="ARBA00022679"/>
    </source>
</evidence>
<evidence type="ECO:0000313" key="5">
    <source>
        <dbReference type="Proteomes" id="UP001183615"/>
    </source>
</evidence>
<dbReference type="PANTHER" id="PTHR45947:SF3">
    <property type="entry name" value="SULFOQUINOVOSYL TRANSFERASE SQD2"/>
    <property type="match status" value="1"/>
</dbReference>
<dbReference type="EC" id="2.4.-.-" evidence="4"/>
<dbReference type="CDD" id="cd03801">
    <property type="entry name" value="GT4_PimA-like"/>
    <property type="match status" value="1"/>
</dbReference>
<accession>A0ABU2RX87</accession>
<keyword evidence="5" id="KW-1185">Reference proteome</keyword>
<dbReference type="RefSeq" id="WP_311615076.1">
    <property type="nucleotide sequence ID" value="NZ_JAVREV010000001.1"/>
</dbReference>
<dbReference type="Proteomes" id="UP001183615">
    <property type="component" value="Unassembled WGS sequence"/>
</dbReference>
<dbReference type="InterPro" id="IPR050194">
    <property type="entry name" value="Glycosyltransferase_grp1"/>
</dbReference>
<dbReference type="InterPro" id="IPR028098">
    <property type="entry name" value="Glyco_trans_4-like_N"/>
</dbReference>
<sequence length="385" mass="40748">MNIAFVMLTYHSDEPAGIERSLASLAAGLRELGHHTLIIAADSADHVPDPHVVRLSSVSFPRPVPYEEIPRLLAGADAIGREVRRILADHRTDVVCWGDAVSGLGFLSPAGPGTRTALMVHFPRADEAMRQSLANKPDAVITVSPFMIEEAARAGLDSRAWHALPNALLVEGRAPSGARREELRRTGPVRVVARADPQKGVADLLRSLPPGLGRTVQVVLAKAGFELLPALQDRYLRECAELADTLDTVEILPPLPWGGVQEFLAGAAVALVPSTGPESFGNVAAEALSVGTPVVGFRMGHLPALVGAGGRAVEFSAPGDDLPALRGPAVHIPSVARRMNALWSAAVELLGDESGYHEASRQALLRTTAYTPSGVAKEFLKILGL</sequence>
<proteinExistence type="predicted"/>
<protein>
    <submittedName>
        <fullName evidence="4">Glycosyltransferase family 4 protein</fullName>
        <ecNumber evidence="4">2.4.-.-</ecNumber>
    </submittedName>
</protein>